<dbReference type="OrthoDB" id="5428495at2759"/>
<feature type="compositionally biased region" description="Basic and acidic residues" evidence="1">
    <location>
        <begin position="160"/>
        <end position="175"/>
    </location>
</feature>
<feature type="compositionally biased region" description="Acidic residues" evidence="1">
    <location>
        <begin position="304"/>
        <end position="316"/>
    </location>
</feature>
<comment type="caution">
    <text evidence="2">The sequence shown here is derived from an EMBL/GenBank/DDBJ whole genome shotgun (WGS) entry which is preliminary data.</text>
</comment>
<evidence type="ECO:0000256" key="1">
    <source>
        <dbReference type="SAM" id="MobiDB-lite"/>
    </source>
</evidence>
<feature type="region of interest" description="Disordered" evidence="1">
    <location>
        <begin position="160"/>
        <end position="231"/>
    </location>
</feature>
<feature type="compositionally biased region" description="Low complexity" evidence="1">
    <location>
        <begin position="74"/>
        <end position="84"/>
    </location>
</feature>
<dbReference type="Proteomes" id="UP000319663">
    <property type="component" value="Unassembled WGS sequence"/>
</dbReference>
<evidence type="ECO:0000313" key="3">
    <source>
        <dbReference type="Proteomes" id="UP000319663"/>
    </source>
</evidence>
<dbReference type="AlphaFoldDB" id="A0A507QS99"/>
<accession>A0A507QS99</accession>
<feature type="region of interest" description="Disordered" evidence="1">
    <location>
        <begin position="1"/>
        <end position="147"/>
    </location>
</feature>
<dbReference type="EMBL" id="VIFY01000132">
    <property type="protein sequence ID" value="TQB69877.1"/>
    <property type="molecule type" value="Genomic_DNA"/>
</dbReference>
<feature type="compositionally biased region" description="Polar residues" evidence="1">
    <location>
        <begin position="385"/>
        <end position="399"/>
    </location>
</feature>
<reference evidence="2 3" key="1">
    <citation type="submission" date="2019-06" db="EMBL/GenBank/DDBJ databases">
        <title>Wine fermentation using esterase from Monascus purpureus.</title>
        <authorList>
            <person name="Geng C."/>
            <person name="Zhang Y."/>
        </authorList>
    </citation>
    <scope>NUCLEOTIDE SEQUENCE [LARGE SCALE GENOMIC DNA]</scope>
    <source>
        <strain evidence="2">HQ1</strain>
    </source>
</reference>
<feature type="compositionally biased region" description="Acidic residues" evidence="1">
    <location>
        <begin position="413"/>
        <end position="426"/>
    </location>
</feature>
<dbReference type="Pfam" id="PF13136">
    <property type="entry name" value="DUF3984"/>
    <property type="match status" value="1"/>
</dbReference>
<evidence type="ECO:0000313" key="2">
    <source>
        <dbReference type="EMBL" id="TQB69877.1"/>
    </source>
</evidence>
<feature type="region of interest" description="Disordered" evidence="1">
    <location>
        <begin position="286"/>
        <end position="318"/>
    </location>
</feature>
<feature type="region of interest" description="Disordered" evidence="1">
    <location>
        <begin position="346"/>
        <end position="441"/>
    </location>
</feature>
<feature type="compositionally biased region" description="Basic residues" evidence="1">
    <location>
        <begin position="127"/>
        <end position="142"/>
    </location>
</feature>
<feature type="compositionally biased region" description="Basic and acidic residues" evidence="1">
    <location>
        <begin position="400"/>
        <end position="412"/>
    </location>
</feature>
<protein>
    <submittedName>
        <fullName evidence="2">Uncharacterized protein</fullName>
    </submittedName>
</protein>
<name>A0A507QS99_MONPU</name>
<feature type="compositionally biased region" description="Basic residues" evidence="1">
    <location>
        <begin position="190"/>
        <end position="203"/>
    </location>
</feature>
<dbReference type="InterPro" id="IPR025040">
    <property type="entry name" value="DUF3984"/>
</dbReference>
<proteinExistence type="predicted"/>
<dbReference type="STRING" id="5098.A0A507QS99"/>
<feature type="compositionally biased region" description="Basic and acidic residues" evidence="1">
    <location>
        <begin position="370"/>
        <end position="381"/>
    </location>
</feature>
<sequence>MATDSLNPSLASFRSRRSYPSLNHTSITPLAPQFPVDDGNVEDSNDSASHNLHHATNPTGTSYLSSSSVPGTPSLLSHSRSGSRVGRHARSKSSGGLRFGNPDLGSLHRQGYSDERSNSRLTDQNNYHRHNHNHNHHPHFHPPHQDPEWMLRAGIALAESTREEKGQSWLAKRESSTSLVSDVDDVSASHHNHHHRSGRKTTKSGKSTPGAYSRRGSRSRRGSSSGSRFDLSMTQGIADVGFAHISSSRRSRSGIASPAASMGGFPGFPDFVDEHVRAEMAWIQQEQDHDSRDGLSSPASSSTYDDESYSEEDIDEQEMRRLTRERGFGFGGWLDRLVEWTLFSVDDGPSPPQDLRKKDEDSVAAVSRQISHDNYHDHNDAQNDAEGNTNAPDTPSKTNPPDDRDRLQSKMTDDDDDDDDSADEDALSTIIEKPGDEGGWQDATWLLRVVKHAL</sequence>
<organism evidence="2 3">
    <name type="scientific">Monascus purpureus</name>
    <name type="common">Red mold</name>
    <name type="synonym">Monascus anka</name>
    <dbReference type="NCBI Taxonomy" id="5098"/>
    <lineage>
        <taxon>Eukaryota</taxon>
        <taxon>Fungi</taxon>
        <taxon>Dikarya</taxon>
        <taxon>Ascomycota</taxon>
        <taxon>Pezizomycotina</taxon>
        <taxon>Eurotiomycetes</taxon>
        <taxon>Eurotiomycetidae</taxon>
        <taxon>Eurotiales</taxon>
        <taxon>Aspergillaceae</taxon>
        <taxon>Monascus</taxon>
    </lineage>
</organism>
<gene>
    <name evidence="2" type="ORF">MPDQ_001281</name>
</gene>
<feature type="compositionally biased region" description="Polar residues" evidence="1">
    <location>
        <begin position="1"/>
        <end position="28"/>
    </location>
</feature>
<keyword evidence="3" id="KW-1185">Reference proteome</keyword>
<feature type="compositionally biased region" description="Polar residues" evidence="1">
    <location>
        <begin position="46"/>
        <end position="71"/>
    </location>
</feature>